<dbReference type="SMART" id="SM00382">
    <property type="entry name" value="AAA"/>
    <property type="match status" value="1"/>
</dbReference>
<name>A0ABS2R1M6_9BACI</name>
<dbReference type="PANTHER" id="PTHR43788:SF8">
    <property type="entry name" value="DNA-BINDING PROTEIN SMUBP-2"/>
    <property type="match status" value="1"/>
</dbReference>
<accession>A0ABS2R1M6</accession>
<evidence type="ECO:0000259" key="1">
    <source>
        <dbReference type="SMART" id="SM00382"/>
    </source>
</evidence>
<organism evidence="2 3">
    <name type="scientific">Siminovitchia thermophila</name>
    <dbReference type="NCBI Taxonomy" id="1245522"/>
    <lineage>
        <taxon>Bacteria</taxon>
        <taxon>Bacillati</taxon>
        <taxon>Bacillota</taxon>
        <taxon>Bacilli</taxon>
        <taxon>Bacillales</taxon>
        <taxon>Bacillaceae</taxon>
        <taxon>Siminovitchia</taxon>
    </lineage>
</organism>
<keyword evidence="3" id="KW-1185">Reference proteome</keyword>
<dbReference type="EMBL" id="JAFBFH010000001">
    <property type="protein sequence ID" value="MBM7713285.1"/>
    <property type="molecule type" value="Genomic_DNA"/>
</dbReference>
<protein>
    <submittedName>
        <fullName evidence="2">Cdc6-like AAA superfamily ATPase</fullName>
    </submittedName>
</protein>
<dbReference type="Pfam" id="PF13538">
    <property type="entry name" value="UvrD_C_2"/>
    <property type="match status" value="1"/>
</dbReference>
<dbReference type="PANTHER" id="PTHR43788">
    <property type="entry name" value="DNA2/NAM7 HELICASE FAMILY MEMBER"/>
    <property type="match status" value="1"/>
</dbReference>
<dbReference type="Gene3D" id="3.40.50.300">
    <property type="entry name" value="P-loop containing nucleotide triphosphate hydrolases"/>
    <property type="match status" value="2"/>
</dbReference>
<dbReference type="RefSeq" id="WP_213088936.1">
    <property type="nucleotide sequence ID" value="NZ_JAFBFH010000001.1"/>
</dbReference>
<evidence type="ECO:0000313" key="2">
    <source>
        <dbReference type="EMBL" id="MBM7713285.1"/>
    </source>
</evidence>
<feature type="domain" description="AAA+ ATPase" evidence="1">
    <location>
        <begin position="509"/>
        <end position="698"/>
    </location>
</feature>
<dbReference type="Proteomes" id="UP000823485">
    <property type="component" value="Unassembled WGS sequence"/>
</dbReference>
<dbReference type="InterPro" id="IPR050534">
    <property type="entry name" value="Coronavir_polyprotein_1ab"/>
</dbReference>
<dbReference type="SUPFAM" id="SSF52540">
    <property type="entry name" value="P-loop containing nucleoside triphosphate hydrolases"/>
    <property type="match status" value="2"/>
</dbReference>
<gene>
    <name evidence="2" type="ORF">JOC94_000251</name>
</gene>
<comment type="caution">
    <text evidence="2">The sequence shown here is derived from an EMBL/GenBank/DDBJ whole genome shotgun (WGS) entry which is preliminary data.</text>
</comment>
<dbReference type="InterPro" id="IPR027785">
    <property type="entry name" value="UvrD-like_helicase_C"/>
</dbReference>
<proteinExistence type="predicted"/>
<dbReference type="InterPro" id="IPR027417">
    <property type="entry name" value="P-loop_NTPase"/>
</dbReference>
<dbReference type="InterPro" id="IPR003593">
    <property type="entry name" value="AAA+_ATPase"/>
</dbReference>
<dbReference type="CDD" id="cd18809">
    <property type="entry name" value="SF1_C_RecD"/>
    <property type="match status" value="1"/>
</dbReference>
<evidence type="ECO:0000313" key="3">
    <source>
        <dbReference type="Proteomes" id="UP000823485"/>
    </source>
</evidence>
<dbReference type="Pfam" id="PF13604">
    <property type="entry name" value="AAA_30"/>
    <property type="match status" value="1"/>
</dbReference>
<reference evidence="2 3" key="1">
    <citation type="submission" date="2021-01" db="EMBL/GenBank/DDBJ databases">
        <title>Genomic Encyclopedia of Type Strains, Phase IV (KMG-IV): sequencing the most valuable type-strain genomes for metagenomic binning, comparative biology and taxonomic classification.</title>
        <authorList>
            <person name="Goeker M."/>
        </authorList>
    </citation>
    <scope>NUCLEOTIDE SEQUENCE [LARGE SCALE GENOMIC DNA]</scope>
    <source>
        <strain evidence="2 3">DSM 105453</strain>
    </source>
</reference>
<sequence length="906" mass="105926">MKIDKAIGVIDKKICRNIEHFKTIDRGFLSQNILSDLRDLVEHTSLKAFSSGDDIEITYENIQKANEFVKTVSYLNFLHKFHRFLQITTSHYTLDEGNSERLMLKYYKYMLQIKELLEKRYNINILSNIEEFPLKLDPHLNEYYEKIAEKIKVSPMNGYNDVYNDRYYIRKIKPFFVDQKVYYEVTFTTANDYVSKFDRIIAFTDIDIMSNYAVKFWIRHDVIDVLGKRMPIRIIENYEVSIRPCELNNFASIFGLNSKISTGHVEYKELMLFIFSTGMDLSQFVSMPKSYYRQIKEEVNSKSKNSRIFDLLDKCRGIILNNSPGANTLKYLLYKMNNKVIKNQLNYRACHLLSDLNLDYGCIPFDQMPFNTSLKSHNPRLVDLFACIDIDDREHELFARMIKNNTEIEGQLFTSKKDIVNFENVDYLILKYNNRLYYKHENRKIQEYKGNLFIKGYEENAVKIIEELNELTDEGIGGYELSVDYWLENTSHSIDCEEKKSALRSIFDKSRVALIYGAAGTGKTTLIDHISNFFNEEKKIYLANTNPAVDNLKQKVHASNCSHYTIAKYLTYSHNDTDCDVLFIDECSTVSNAQMYEVISKSTFKLLVLVGDVFQIESITFGNWFNIIRSFVPKTSVFELEKPYRSKSDNLLNVWRKVRELDDDILEHLTRNDYSSNLDESIFQRTTDDEIVLCLNYDGLYGINNINKFLQGSNPNPEIIWGVQSYKVGDPILFNESNRFHPLIYNNSKGKIVDIKVFEKEIEFDILLDRPINELQAYGYDFELINESEDANSIIRFTVNKYKSTDEDDDENGDDIVPFQVAYAISIHKAQGLEYESVKVVITDEVDEQITHNIFYTAITRARENLKIYWTPETEKTILSNFNKKNLAKDVALISVKNDLEKQKVR</sequence>